<keyword evidence="2" id="KW-1185">Reference proteome</keyword>
<dbReference type="Proteomes" id="UP001062846">
    <property type="component" value="Chromosome 6"/>
</dbReference>
<evidence type="ECO:0000313" key="2">
    <source>
        <dbReference type="Proteomes" id="UP001062846"/>
    </source>
</evidence>
<dbReference type="EMBL" id="CM046393">
    <property type="protein sequence ID" value="KAI8549425.1"/>
    <property type="molecule type" value="Genomic_DNA"/>
</dbReference>
<sequence>MGGMVWTVASETWLGLRSLVLESSESLRIAGFALTLWTNAWRALKAVGIGNSLREHYPLIPRSNEGRCVRRKELLETLERELPHGTLRYSSKVVSIEDTGYRKLLHLADGSTLKTKVLIGCDGVNSLVAKWLGLPKPVYSGRSAIRGFAEYPDGHGFHPSLHVYFEGGVRYGYVPCGANCFYWFCTYDSSLQFDEGMQENPAKMKQFVLSKISQLPKQAAEVVEMTDLDSISCSPLKLRLPWNLLLGNISKGNVCVAGDALHPMTPDIGQGGCSALEDTVVLARCLAEALLKKPRNEIQNEEEEYARIQKGLEKFAKERRWRSFSLISAAYVVGFIQQRDGKVGTAELSVGIIRELMNYGFCSYSVDQHLEGIGNSLREHYPQIPWVQVGSSVSGATPEIESPEKNGRGNEGRCVRRKELLETLERELPHGTLLYSCKVVSIEDTGYRKLLHLADGSTLKTKVLIGCDGVNSLVVKWLGLPKPIYSGRSAIRGFAEYPDGHGFHPSLHVYFEGGVLYSYVPCGAYCFYWFCTYNSSLQYDEGMQENRAKMKQFVLSKISQLPKQAAEVVEMTELDSISCSPLKLRLAWNLLLGNISKGNVCVAGDALHPMTPDIGQGGCSALGDGVVLARCLAEALLKKPRNEIQNEEEEYARVQKGLEKFAKERRWRSFSLISAAYVVGFIQQRDGKVMRFLREKFLSRFTFSTVWKMADFHCGELNISGSK</sequence>
<name>A0ACC0N831_RHOML</name>
<organism evidence="1 2">
    <name type="scientific">Rhododendron molle</name>
    <name type="common">Chinese azalea</name>
    <name type="synonym">Azalea mollis</name>
    <dbReference type="NCBI Taxonomy" id="49168"/>
    <lineage>
        <taxon>Eukaryota</taxon>
        <taxon>Viridiplantae</taxon>
        <taxon>Streptophyta</taxon>
        <taxon>Embryophyta</taxon>
        <taxon>Tracheophyta</taxon>
        <taxon>Spermatophyta</taxon>
        <taxon>Magnoliopsida</taxon>
        <taxon>eudicotyledons</taxon>
        <taxon>Gunneridae</taxon>
        <taxon>Pentapetalae</taxon>
        <taxon>asterids</taxon>
        <taxon>Ericales</taxon>
        <taxon>Ericaceae</taxon>
        <taxon>Ericoideae</taxon>
        <taxon>Rhodoreae</taxon>
        <taxon>Rhododendron</taxon>
    </lineage>
</organism>
<protein>
    <submittedName>
        <fullName evidence="1">Uncharacterized protein</fullName>
    </submittedName>
</protein>
<reference evidence="1" key="1">
    <citation type="submission" date="2022-02" db="EMBL/GenBank/DDBJ databases">
        <title>Plant Genome Project.</title>
        <authorList>
            <person name="Zhang R.-G."/>
        </authorList>
    </citation>
    <scope>NUCLEOTIDE SEQUENCE</scope>
    <source>
        <strain evidence="1">AT1</strain>
    </source>
</reference>
<proteinExistence type="predicted"/>
<evidence type="ECO:0000313" key="1">
    <source>
        <dbReference type="EMBL" id="KAI8549425.1"/>
    </source>
</evidence>
<gene>
    <name evidence="1" type="ORF">RHMOL_Rhmol06G0023600</name>
</gene>
<accession>A0ACC0N831</accession>
<comment type="caution">
    <text evidence="1">The sequence shown here is derived from an EMBL/GenBank/DDBJ whole genome shotgun (WGS) entry which is preliminary data.</text>
</comment>